<reference evidence="1 2" key="1">
    <citation type="submission" date="2016-10" db="EMBL/GenBank/DDBJ databases">
        <title>Genome sequence of the basidiomycete white-rot fungus Trametes pubescens.</title>
        <authorList>
            <person name="Makela M.R."/>
            <person name="Granchi Z."/>
            <person name="Peng M."/>
            <person name="De Vries R.P."/>
            <person name="Grigoriev I."/>
            <person name="Riley R."/>
            <person name="Hilden K."/>
        </authorList>
    </citation>
    <scope>NUCLEOTIDE SEQUENCE [LARGE SCALE GENOMIC DNA]</scope>
    <source>
        <strain evidence="1 2">FBCC735</strain>
    </source>
</reference>
<sequence length="128" mass="14024">MVANYTEACSPCFGAEVQAARKEVHQLPLAADDILERVVGEEQSFTGLRVALMRVISAQEWVGRAINLHTLLGSSSEAIPDVEILVMFIKDDEGRAMSSGVVGFVNLPVLCTWEEKHPDVVQHRVGHV</sequence>
<gene>
    <name evidence="1" type="ORF">TRAPUB_3374</name>
</gene>
<protein>
    <submittedName>
        <fullName evidence="1">Uncharacterized protein</fullName>
    </submittedName>
</protein>
<organism evidence="1 2">
    <name type="scientific">Trametes pubescens</name>
    <name type="common">White-rot fungus</name>
    <dbReference type="NCBI Taxonomy" id="154538"/>
    <lineage>
        <taxon>Eukaryota</taxon>
        <taxon>Fungi</taxon>
        <taxon>Dikarya</taxon>
        <taxon>Basidiomycota</taxon>
        <taxon>Agaricomycotina</taxon>
        <taxon>Agaricomycetes</taxon>
        <taxon>Polyporales</taxon>
        <taxon>Polyporaceae</taxon>
        <taxon>Trametes</taxon>
    </lineage>
</organism>
<dbReference type="Proteomes" id="UP000184267">
    <property type="component" value="Unassembled WGS sequence"/>
</dbReference>
<evidence type="ECO:0000313" key="1">
    <source>
        <dbReference type="EMBL" id="OJT05795.1"/>
    </source>
</evidence>
<keyword evidence="2" id="KW-1185">Reference proteome</keyword>
<proteinExistence type="predicted"/>
<evidence type="ECO:0000313" key="2">
    <source>
        <dbReference type="Proteomes" id="UP000184267"/>
    </source>
</evidence>
<accession>A0A1M2VDX7</accession>
<comment type="caution">
    <text evidence="1">The sequence shown here is derived from an EMBL/GenBank/DDBJ whole genome shotgun (WGS) entry which is preliminary data.</text>
</comment>
<dbReference type="EMBL" id="MNAD01001386">
    <property type="protein sequence ID" value="OJT05795.1"/>
    <property type="molecule type" value="Genomic_DNA"/>
</dbReference>
<name>A0A1M2VDX7_TRAPU</name>
<dbReference type="AlphaFoldDB" id="A0A1M2VDX7"/>